<comment type="catalytic activity">
    <reaction evidence="10 11">
        <text>shikimate + ATP = 3-phosphoshikimate + ADP + H(+)</text>
        <dbReference type="Rhea" id="RHEA:13121"/>
        <dbReference type="ChEBI" id="CHEBI:15378"/>
        <dbReference type="ChEBI" id="CHEBI:30616"/>
        <dbReference type="ChEBI" id="CHEBI:36208"/>
        <dbReference type="ChEBI" id="CHEBI:145989"/>
        <dbReference type="ChEBI" id="CHEBI:456216"/>
        <dbReference type="EC" id="2.7.1.71"/>
    </reaction>
</comment>
<dbReference type="Gene3D" id="3.40.50.300">
    <property type="entry name" value="P-loop containing nucleotide triphosphate hydrolases"/>
    <property type="match status" value="1"/>
</dbReference>
<keyword evidence="13" id="KW-1185">Reference proteome</keyword>
<evidence type="ECO:0000256" key="7">
    <source>
        <dbReference type="ARBA" id="ARBA00022777"/>
    </source>
</evidence>
<dbReference type="GO" id="GO:0009073">
    <property type="term" value="P:aromatic amino acid family biosynthetic process"/>
    <property type="evidence" value="ECO:0007669"/>
    <property type="project" value="UniProtKB-KW"/>
</dbReference>
<evidence type="ECO:0000256" key="10">
    <source>
        <dbReference type="ARBA" id="ARBA00048567"/>
    </source>
</evidence>
<protein>
    <recommendedName>
        <fullName evidence="3 11">Shikimate kinase</fullName>
        <shortName evidence="11">SK</shortName>
        <ecNumber evidence="3 11">2.7.1.71</ecNumber>
    </recommendedName>
</protein>
<keyword evidence="11" id="KW-0963">Cytoplasm</keyword>
<evidence type="ECO:0000256" key="5">
    <source>
        <dbReference type="ARBA" id="ARBA00022679"/>
    </source>
</evidence>
<comment type="pathway">
    <text evidence="1 11">Metabolic intermediate biosynthesis; chorismate biosynthesis; chorismate from D-erythrose 4-phosphate and phosphoenolpyruvate: step 5/7.</text>
</comment>
<dbReference type="GO" id="GO:0005524">
    <property type="term" value="F:ATP binding"/>
    <property type="evidence" value="ECO:0007669"/>
    <property type="project" value="UniProtKB-UniRule"/>
</dbReference>
<dbReference type="Pfam" id="PF01202">
    <property type="entry name" value="SKI"/>
    <property type="match status" value="1"/>
</dbReference>
<dbReference type="EC" id="2.7.1.71" evidence="3 11"/>
<evidence type="ECO:0000313" key="13">
    <source>
        <dbReference type="Proteomes" id="UP001059380"/>
    </source>
</evidence>
<keyword evidence="4 11" id="KW-0028">Amino-acid biosynthesis</keyword>
<dbReference type="AlphaFoldDB" id="A0A9J7BIP3"/>
<evidence type="ECO:0000256" key="1">
    <source>
        <dbReference type="ARBA" id="ARBA00004842"/>
    </source>
</evidence>
<evidence type="ECO:0000256" key="11">
    <source>
        <dbReference type="HAMAP-Rule" id="MF_00109"/>
    </source>
</evidence>
<feature type="binding site" evidence="11">
    <location>
        <position position="134"/>
    </location>
    <ligand>
        <name>ATP</name>
        <dbReference type="ChEBI" id="CHEBI:30616"/>
    </ligand>
</feature>
<keyword evidence="11" id="KW-0479">Metal-binding</keyword>
<dbReference type="GO" id="GO:0009423">
    <property type="term" value="P:chorismate biosynthetic process"/>
    <property type="evidence" value="ECO:0007669"/>
    <property type="project" value="UniProtKB-UniRule"/>
</dbReference>
<keyword evidence="9 11" id="KW-0057">Aromatic amino acid biosynthesis</keyword>
<evidence type="ECO:0000256" key="8">
    <source>
        <dbReference type="ARBA" id="ARBA00022840"/>
    </source>
</evidence>
<dbReference type="InterPro" id="IPR000623">
    <property type="entry name" value="Shikimate_kinase/TSH1"/>
</dbReference>
<reference evidence="12" key="1">
    <citation type="submission" date="2021-04" db="EMBL/GenBank/DDBJ databases">
        <title>Phylogenetic analysis of Acidobacteriaceae.</title>
        <authorList>
            <person name="Qiu L."/>
            <person name="Zhang Q."/>
        </authorList>
    </citation>
    <scope>NUCLEOTIDE SEQUENCE</scope>
    <source>
        <strain evidence="12">DSM 25168</strain>
    </source>
</reference>
<dbReference type="CDD" id="cd00464">
    <property type="entry name" value="SK"/>
    <property type="match status" value="1"/>
</dbReference>
<evidence type="ECO:0000256" key="6">
    <source>
        <dbReference type="ARBA" id="ARBA00022741"/>
    </source>
</evidence>
<feature type="binding site" evidence="11">
    <location>
        <position position="29"/>
    </location>
    <ligand>
        <name>Mg(2+)</name>
        <dbReference type="ChEBI" id="CHEBI:18420"/>
    </ligand>
</feature>
<dbReference type="SUPFAM" id="SSF52540">
    <property type="entry name" value="P-loop containing nucleoside triphosphate hydrolases"/>
    <property type="match status" value="1"/>
</dbReference>
<comment type="similarity">
    <text evidence="2 11">Belongs to the shikimate kinase family.</text>
</comment>
<dbReference type="InterPro" id="IPR027417">
    <property type="entry name" value="P-loop_NTPase"/>
</dbReference>
<dbReference type="GO" id="GO:0004765">
    <property type="term" value="F:shikimate kinase activity"/>
    <property type="evidence" value="ECO:0007669"/>
    <property type="project" value="UniProtKB-UniRule"/>
</dbReference>
<feature type="binding site" evidence="11">
    <location>
        <position position="71"/>
    </location>
    <ligand>
        <name>substrate</name>
    </ligand>
</feature>
<dbReference type="HAMAP" id="MF_00109">
    <property type="entry name" value="Shikimate_kinase"/>
    <property type="match status" value="1"/>
</dbReference>
<keyword evidence="7 11" id="KW-0418">Kinase</keyword>
<keyword evidence="8 11" id="KW-0067">ATP-binding</keyword>
<keyword evidence="6 11" id="KW-0547">Nucleotide-binding</keyword>
<feature type="binding site" evidence="11">
    <location>
        <position position="93"/>
    </location>
    <ligand>
        <name>substrate</name>
    </ligand>
</feature>
<feature type="binding site" evidence="11">
    <location>
        <position position="47"/>
    </location>
    <ligand>
        <name>substrate</name>
    </ligand>
</feature>
<dbReference type="InterPro" id="IPR031322">
    <property type="entry name" value="Shikimate/glucono_kinase"/>
</dbReference>
<evidence type="ECO:0000256" key="2">
    <source>
        <dbReference type="ARBA" id="ARBA00006997"/>
    </source>
</evidence>
<dbReference type="PRINTS" id="PR01100">
    <property type="entry name" value="SHIKIMTKNASE"/>
</dbReference>
<name>A0A9J7BIP3_9BACT</name>
<dbReference type="GO" id="GO:0000287">
    <property type="term" value="F:magnesium ion binding"/>
    <property type="evidence" value="ECO:0007669"/>
    <property type="project" value="UniProtKB-UniRule"/>
</dbReference>
<dbReference type="GO" id="GO:0008652">
    <property type="term" value="P:amino acid biosynthetic process"/>
    <property type="evidence" value="ECO:0007669"/>
    <property type="project" value="UniProtKB-KW"/>
</dbReference>
<evidence type="ECO:0000256" key="4">
    <source>
        <dbReference type="ARBA" id="ARBA00022605"/>
    </source>
</evidence>
<proteinExistence type="inferred from homology"/>
<dbReference type="PROSITE" id="PS01128">
    <property type="entry name" value="SHIKIMATE_KINASE"/>
    <property type="match status" value="1"/>
</dbReference>
<keyword evidence="5 11" id="KW-0808">Transferase</keyword>
<comment type="subunit">
    <text evidence="11">Monomer.</text>
</comment>
<gene>
    <name evidence="11" type="primary">aroK</name>
    <name evidence="12" type="ORF">MOP44_13845</name>
</gene>
<comment type="subcellular location">
    <subcellularLocation>
        <location evidence="11">Cytoplasm</location>
    </subcellularLocation>
</comment>
<dbReference type="PANTHER" id="PTHR21087">
    <property type="entry name" value="SHIKIMATE KINASE"/>
    <property type="match status" value="1"/>
</dbReference>
<accession>A0A9J7BIP3</accession>
<keyword evidence="11" id="KW-0460">Magnesium</keyword>
<sequence length="185" mass="19886">MTDASREQGHELVSVRRIVLTGFMGSGKSTVGPLVAARLGWRFLDVDDVIVAEAGMAISDIFARHGELAFREIERNTIARLAGEDGLVLALGGGAIEDADTRELLLHAPGTILVHLEVALETMLARCSGTDGARPVLADRANLAARYERRLPLYRAAHVSIAADRLTPEQVTDAVVQAGRARRLV</sequence>
<evidence type="ECO:0000313" key="12">
    <source>
        <dbReference type="EMBL" id="UWZ81666.1"/>
    </source>
</evidence>
<comment type="caution">
    <text evidence="11">Lacks conserved residue(s) required for the propagation of feature annotation.</text>
</comment>
<feature type="binding site" evidence="11">
    <location>
        <position position="150"/>
    </location>
    <ligand>
        <name>substrate</name>
    </ligand>
</feature>
<comment type="function">
    <text evidence="11">Catalyzes the specific phosphorylation of the 3-hydroxyl group of shikimic acid using ATP as a cosubstrate.</text>
</comment>
<evidence type="ECO:0000256" key="3">
    <source>
        <dbReference type="ARBA" id="ARBA00012154"/>
    </source>
</evidence>
<dbReference type="GO" id="GO:0005829">
    <property type="term" value="C:cytosol"/>
    <property type="evidence" value="ECO:0007669"/>
    <property type="project" value="TreeGrafter"/>
</dbReference>
<dbReference type="KEGG" id="orp:MOP44_13845"/>
<dbReference type="PANTHER" id="PTHR21087:SF16">
    <property type="entry name" value="SHIKIMATE KINASE 1, CHLOROPLASTIC"/>
    <property type="match status" value="1"/>
</dbReference>
<evidence type="ECO:0000256" key="9">
    <source>
        <dbReference type="ARBA" id="ARBA00023141"/>
    </source>
</evidence>
<organism evidence="12 13">
    <name type="scientific">Occallatibacter riparius</name>
    <dbReference type="NCBI Taxonomy" id="1002689"/>
    <lineage>
        <taxon>Bacteria</taxon>
        <taxon>Pseudomonadati</taxon>
        <taxon>Acidobacteriota</taxon>
        <taxon>Terriglobia</taxon>
        <taxon>Terriglobales</taxon>
        <taxon>Acidobacteriaceae</taxon>
        <taxon>Occallatibacter</taxon>
    </lineage>
</organism>
<dbReference type="InterPro" id="IPR023000">
    <property type="entry name" value="Shikimate_kinase_CS"/>
</dbReference>
<feature type="binding site" evidence="11">
    <location>
        <begin position="25"/>
        <end position="30"/>
    </location>
    <ligand>
        <name>ATP</name>
        <dbReference type="ChEBI" id="CHEBI:30616"/>
    </ligand>
</feature>
<dbReference type="EMBL" id="CP093313">
    <property type="protein sequence ID" value="UWZ81666.1"/>
    <property type="molecule type" value="Genomic_DNA"/>
</dbReference>
<dbReference type="RefSeq" id="WP_260790498.1">
    <property type="nucleotide sequence ID" value="NZ_CP093313.1"/>
</dbReference>
<dbReference type="Proteomes" id="UP001059380">
    <property type="component" value="Chromosome"/>
</dbReference>
<comment type="cofactor">
    <cofactor evidence="11">
        <name>Mg(2+)</name>
        <dbReference type="ChEBI" id="CHEBI:18420"/>
    </cofactor>
    <text evidence="11">Binds 1 Mg(2+) ion per subunit.</text>
</comment>